<dbReference type="InterPro" id="IPR003594">
    <property type="entry name" value="HATPase_dom"/>
</dbReference>
<feature type="coiled-coil region" evidence="1">
    <location>
        <begin position="335"/>
        <end position="377"/>
    </location>
</feature>
<gene>
    <name evidence="5" type="primary">ypdA_3</name>
    <name evidence="5" type="ORF">ERS852395_02503</name>
</gene>
<dbReference type="AlphaFoldDB" id="A0A174DQN7"/>
<evidence type="ECO:0000313" key="5">
    <source>
        <dbReference type="EMBL" id="CUO26200.1"/>
    </source>
</evidence>
<evidence type="ECO:0000259" key="3">
    <source>
        <dbReference type="Pfam" id="PF02518"/>
    </source>
</evidence>
<dbReference type="GO" id="GO:0000155">
    <property type="term" value="F:phosphorelay sensor kinase activity"/>
    <property type="evidence" value="ECO:0007669"/>
    <property type="project" value="InterPro"/>
</dbReference>
<sequence>MYSRHRVAGYSIDHVIKFLFFLLVPVVILDIMISCFVIFSMRSQSIQSLQDTTSLYASQIDTAHISINRYLIRLLTENDDADTLLETQDKLEFISSAERVHNNIDIFLESFEKGYQIFLYNSENERMYRPTEIFQTLTQNQLVLLNKHLIQKITAPKTSFYTDAWEVLMFGKNVYFYKSFHTGSHYACCFIPADNIIQPLKNIIKEKDGFISLTSQNGTVLTNKELLKQHHIEFSRKSNSDSYETYNKGNNLIISGALIMGAFYPQIILSKFRAYEKIILLQFILVLAVLLVAVILFTSIFYMKKHVLTPIKLFLENLAHLDDSAETISLKDTNLLELEQANSQFKNLMRQIKKLKIDIYEKELEKQKTMMNYLQLQIRPHFFLNCLNTIYSMAQTQLYEEIMKMSMITSNYFRYIFQNTQDLVPVKNELEHIKNYMEIQKMRYGDTFSYEIHAEEGTENIRIPPILIQTFIENAIKHSNTFDDPIIIRTDIAWMTAGGNSHENIQIQVMDTGCGFSEDILQSLNSAIPLEPQNGHRIGITNAIQRLNLLYGQGEAVITFSNLPSGGACVTILLPAI</sequence>
<name>A0A174DQN7_9FIRM</name>
<keyword evidence="2" id="KW-0812">Transmembrane</keyword>
<feature type="transmembrane region" description="Helical" evidence="2">
    <location>
        <begin position="252"/>
        <end position="272"/>
    </location>
</feature>
<dbReference type="GO" id="GO:0016020">
    <property type="term" value="C:membrane"/>
    <property type="evidence" value="ECO:0007669"/>
    <property type="project" value="InterPro"/>
</dbReference>
<reference evidence="5 6" key="1">
    <citation type="submission" date="2015-09" db="EMBL/GenBank/DDBJ databases">
        <authorList>
            <consortium name="Pathogen Informatics"/>
        </authorList>
    </citation>
    <scope>NUCLEOTIDE SEQUENCE [LARGE SCALE GENOMIC DNA]</scope>
    <source>
        <strain evidence="5 6">2789STDY5608838</strain>
    </source>
</reference>
<feature type="domain" description="Signal transduction histidine kinase internal region" evidence="4">
    <location>
        <begin position="371"/>
        <end position="448"/>
    </location>
</feature>
<protein>
    <submittedName>
        <fullName evidence="5">Inner membrane protein ypdA</fullName>
    </submittedName>
</protein>
<evidence type="ECO:0000256" key="2">
    <source>
        <dbReference type="SAM" id="Phobius"/>
    </source>
</evidence>
<dbReference type="EMBL" id="CYZA01000014">
    <property type="protein sequence ID" value="CUO26200.1"/>
    <property type="molecule type" value="Genomic_DNA"/>
</dbReference>
<dbReference type="InterPro" id="IPR010559">
    <property type="entry name" value="Sig_transdc_His_kin_internal"/>
</dbReference>
<keyword evidence="1" id="KW-0175">Coiled coil</keyword>
<evidence type="ECO:0000259" key="4">
    <source>
        <dbReference type="Pfam" id="PF06580"/>
    </source>
</evidence>
<dbReference type="InterPro" id="IPR036890">
    <property type="entry name" value="HATPase_C_sf"/>
</dbReference>
<organism evidence="5 6">
    <name type="scientific">Blautia obeum</name>
    <dbReference type="NCBI Taxonomy" id="40520"/>
    <lineage>
        <taxon>Bacteria</taxon>
        <taxon>Bacillati</taxon>
        <taxon>Bacillota</taxon>
        <taxon>Clostridia</taxon>
        <taxon>Lachnospirales</taxon>
        <taxon>Lachnospiraceae</taxon>
        <taxon>Blautia</taxon>
    </lineage>
</organism>
<accession>A0A174DQN7</accession>
<dbReference type="PANTHER" id="PTHR34220">
    <property type="entry name" value="SENSOR HISTIDINE KINASE YPDA"/>
    <property type="match status" value="1"/>
</dbReference>
<dbReference type="InterPro" id="IPR050640">
    <property type="entry name" value="Bact_2-comp_sensor_kinase"/>
</dbReference>
<keyword evidence="2" id="KW-0472">Membrane</keyword>
<dbReference type="Pfam" id="PF02518">
    <property type="entry name" value="HATPase_c"/>
    <property type="match status" value="1"/>
</dbReference>
<dbReference type="SUPFAM" id="SSF55874">
    <property type="entry name" value="ATPase domain of HSP90 chaperone/DNA topoisomerase II/histidine kinase"/>
    <property type="match status" value="1"/>
</dbReference>
<dbReference type="Proteomes" id="UP000095447">
    <property type="component" value="Unassembled WGS sequence"/>
</dbReference>
<dbReference type="PANTHER" id="PTHR34220:SF7">
    <property type="entry name" value="SENSOR HISTIDINE KINASE YPDA"/>
    <property type="match status" value="1"/>
</dbReference>
<keyword evidence="2" id="KW-1133">Transmembrane helix</keyword>
<feature type="transmembrane region" description="Helical" evidence="2">
    <location>
        <begin position="278"/>
        <end position="302"/>
    </location>
</feature>
<dbReference type="Gene3D" id="3.30.565.10">
    <property type="entry name" value="Histidine kinase-like ATPase, C-terminal domain"/>
    <property type="match status" value="1"/>
</dbReference>
<evidence type="ECO:0000313" key="6">
    <source>
        <dbReference type="Proteomes" id="UP000095447"/>
    </source>
</evidence>
<proteinExistence type="predicted"/>
<feature type="domain" description="Histidine kinase/HSP90-like ATPase" evidence="3">
    <location>
        <begin position="467"/>
        <end position="575"/>
    </location>
</feature>
<feature type="transmembrane region" description="Helical" evidence="2">
    <location>
        <begin position="15"/>
        <end position="39"/>
    </location>
</feature>
<evidence type="ECO:0000256" key="1">
    <source>
        <dbReference type="SAM" id="Coils"/>
    </source>
</evidence>
<dbReference type="RefSeq" id="WP_055053800.1">
    <property type="nucleotide sequence ID" value="NZ_CYZA01000014.1"/>
</dbReference>
<dbReference type="Pfam" id="PF06580">
    <property type="entry name" value="His_kinase"/>
    <property type="match status" value="1"/>
</dbReference>